<dbReference type="AlphaFoldDB" id="A0A437N6V2"/>
<evidence type="ECO:0000259" key="2">
    <source>
        <dbReference type="PROSITE" id="PS50146"/>
    </source>
</evidence>
<dbReference type="Pfam" id="PF19279">
    <property type="entry name" value="YegS_C"/>
    <property type="match status" value="1"/>
</dbReference>
<feature type="domain" description="DAGKc" evidence="2">
    <location>
        <begin position="114"/>
        <end position="187"/>
    </location>
</feature>
<dbReference type="Gene3D" id="3.40.50.10330">
    <property type="entry name" value="Probable inorganic polyphosphate/atp-NAD kinase, domain 1"/>
    <property type="match status" value="1"/>
</dbReference>
<feature type="region of interest" description="Disordered" evidence="1">
    <location>
        <begin position="1"/>
        <end position="61"/>
    </location>
</feature>
<dbReference type="GO" id="GO:0016301">
    <property type="term" value="F:kinase activity"/>
    <property type="evidence" value="ECO:0007669"/>
    <property type="project" value="InterPro"/>
</dbReference>
<dbReference type="OrthoDB" id="9815110at2"/>
<protein>
    <recommendedName>
        <fullName evidence="2">DAGKc domain-containing protein</fullName>
    </recommendedName>
</protein>
<dbReference type="EMBL" id="SACO01000004">
    <property type="protein sequence ID" value="RVU05659.1"/>
    <property type="molecule type" value="Genomic_DNA"/>
</dbReference>
<evidence type="ECO:0000313" key="4">
    <source>
        <dbReference type="Proteomes" id="UP000282837"/>
    </source>
</evidence>
<name>A0A437N6V2_9SPHN</name>
<organism evidence="3 4">
    <name type="scientific">Novosphingobium umbonatum</name>
    <dbReference type="NCBI Taxonomy" id="1908524"/>
    <lineage>
        <taxon>Bacteria</taxon>
        <taxon>Pseudomonadati</taxon>
        <taxon>Pseudomonadota</taxon>
        <taxon>Alphaproteobacteria</taxon>
        <taxon>Sphingomonadales</taxon>
        <taxon>Sphingomonadaceae</taxon>
        <taxon>Novosphingobium</taxon>
    </lineage>
</organism>
<dbReference type="InterPro" id="IPR016064">
    <property type="entry name" value="NAD/diacylglycerol_kinase_sf"/>
</dbReference>
<dbReference type="PROSITE" id="PS50146">
    <property type="entry name" value="DAGK"/>
    <property type="match status" value="1"/>
</dbReference>
<accession>A0A437N6V2</accession>
<dbReference type="InterPro" id="IPR017438">
    <property type="entry name" value="ATP-NAD_kinase_N"/>
</dbReference>
<proteinExistence type="predicted"/>
<dbReference type="Proteomes" id="UP000282837">
    <property type="component" value="Unassembled WGS sequence"/>
</dbReference>
<dbReference type="InterPro" id="IPR001206">
    <property type="entry name" value="Diacylglycerol_kinase_cat_dom"/>
</dbReference>
<dbReference type="Gene3D" id="2.60.200.40">
    <property type="match status" value="1"/>
</dbReference>
<dbReference type="Pfam" id="PF00781">
    <property type="entry name" value="DAGK_cat"/>
    <property type="match status" value="1"/>
</dbReference>
<evidence type="ECO:0000256" key="1">
    <source>
        <dbReference type="SAM" id="MobiDB-lite"/>
    </source>
</evidence>
<reference evidence="3 4" key="1">
    <citation type="submission" date="2019-01" db="EMBL/GenBank/DDBJ databases">
        <authorList>
            <person name="Chen W.-M."/>
        </authorList>
    </citation>
    <scope>NUCLEOTIDE SEQUENCE [LARGE SCALE GENOMIC DNA]</scope>
    <source>
        <strain evidence="3 4">FSY-9</strain>
    </source>
</reference>
<gene>
    <name evidence="3" type="ORF">EOE18_06600</name>
</gene>
<dbReference type="InterPro" id="IPR045540">
    <property type="entry name" value="YegS/DAGK_C"/>
</dbReference>
<evidence type="ECO:0000313" key="3">
    <source>
        <dbReference type="EMBL" id="RVU05659.1"/>
    </source>
</evidence>
<sequence>MPVPASHAASLWRRHAPSRGKSGNLPASRLGGPLPCRYEPVLPPPAPHSAPDAPATGAKEPPFTGKRIVLAFNPASGSFRPELLRQLQQALIDQGHGVRAENSRVFRFSPDDPVDLICAYGGDGTARTVVQMNGEAADGAAYCTYPSGTINLLAREAGYPANPKQFARLISARQSRPTHFGQIDGQAFLCCASVGPDAEVVARVSPKWKRRVGRLAYGLAALGMLWRWPRRKFRFTVDGAELEGEALFVCKGRYYAGPWMIDRQASLHKDSFQVLILPRAGRRDLIRLGLATMIHPALGSRQWHRQSARSIDIDGPEGIAVQADGDIIAATPSRIRLAPFFLNFL</sequence>
<keyword evidence="4" id="KW-1185">Reference proteome</keyword>
<comment type="caution">
    <text evidence="3">The sequence shown here is derived from an EMBL/GenBank/DDBJ whole genome shotgun (WGS) entry which is preliminary data.</text>
</comment>
<dbReference type="SUPFAM" id="SSF111331">
    <property type="entry name" value="NAD kinase/diacylglycerol kinase-like"/>
    <property type="match status" value="1"/>
</dbReference>